<dbReference type="WormBase" id="Bm1522">
    <property type="protein sequence ID" value="BM43701"/>
    <property type="gene ID" value="WBGene00221783"/>
</dbReference>
<accession>A0A0H5SBZ6</accession>
<proteinExistence type="predicted"/>
<feature type="compositionally biased region" description="Basic and acidic residues" evidence="1">
    <location>
        <begin position="224"/>
        <end position="233"/>
    </location>
</feature>
<evidence type="ECO:0000256" key="1">
    <source>
        <dbReference type="SAM" id="MobiDB-lite"/>
    </source>
</evidence>
<reference evidence="3" key="1">
    <citation type="journal article" date="2007" name="Science">
        <title>Draft genome of the filarial nematode parasite Brugia malayi.</title>
        <authorList>
            <person name="Ghedin E."/>
            <person name="Wang S."/>
            <person name="Spiro D."/>
            <person name="Caler E."/>
            <person name="Zhao Q."/>
            <person name="Crabtree J."/>
            <person name="Allen J.E."/>
            <person name="Delcher A.L."/>
            <person name="Guiliano D.B."/>
            <person name="Miranda-Saavedra D."/>
            <person name="Angiuoli S.V."/>
            <person name="Creasy T."/>
            <person name="Amedeo P."/>
            <person name="Haas B."/>
            <person name="El-Sayed N.M."/>
            <person name="Wortman J.R."/>
            <person name="Feldblyum T."/>
            <person name="Tallon L."/>
            <person name="Schatz M."/>
            <person name="Shumway M."/>
            <person name="Koo H."/>
            <person name="Salzberg S.L."/>
            <person name="Schobel S."/>
            <person name="Pertea M."/>
            <person name="Pop M."/>
            <person name="White O."/>
            <person name="Barton G.J."/>
            <person name="Carlow C.K."/>
            <person name="Crawford M.J."/>
            <person name="Daub J."/>
            <person name="Dimmic M.W."/>
            <person name="Estes C.F."/>
            <person name="Foster J.M."/>
            <person name="Ganatra M."/>
            <person name="Gregory W.F."/>
            <person name="Johnson N.M."/>
            <person name="Jin J."/>
            <person name="Komuniecki R."/>
            <person name="Korf I."/>
            <person name="Kumar S."/>
            <person name="Laney S."/>
            <person name="Li B.W."/>
            <person name="Li W."/>
            <person name="Lindblom T.H."/>
            <person name="Lustigman S."/>
            <person name="Ma D."/>
            <person name="Maina C.V."/>
            <person name="Martin D.M."/>
            <person name="McCarter J.P."/>
            <person name="McReynolds L."/>
            <person name="Mitreva M."/>
            <person name="Nutman T.B."/>
            <person name="Parkinson J."/>
            <person name="Peregrin-Alvarez J.M."/>
            <person name="Poole C."/>
            <person name="Ren Q."/>
            <person name="Saunders L."/>
            <person name="Sluder A.E."/>
            <person name="Smith K."/>
            <person name="Stanke M."/>
            <person name="Unnasch T.R."/>
            <person name="Ware J."/>
            <person name="Wei A.D."/>
            <person name="Weil G."/>
            <person name="Williams D.J."/>
            <person name="Zhang Y."/>
            <person name="Williams S.A."/>
            <person name="Fraser-Liggett C."/>
            <person name="Slatko B."/>
            <person name="Blaxter M.L."/>
            <person name="Scott A.L."/>
        </authorList>
    </citation>
    <scope>NUCLEOTIDE SEQUENCE</scope>
    <source>
        <strain evidence="3">FR3</strain>
    </source>
</reference>
<evidence type="ECO:0000256" key="2">
    <source>
        <dbReference type="SAM" id="Phobius"/>
    </source>
</evidence>
<keyword evidence="2" id="KW-0472">Membrane</keyword>
<name>A0A0H5SBZ6_BRUMA</name>
<protein>
    <submittedName>
        <fullName evidence="3">Bm1522</fullName>
    </submittedName>
</protein>
<gene>
    <name evidence="3 4" type="ORF">Bm1522</name>
    <name evidence="3" type="ORF">BM_Bm1522</name>
</gene>
<feature type="transmembrane region" description="Helical" evidence="2">
    <location>
        <begin position="110"/>
        <end position="128"/>
    </location>
</feature>
<keyword evidence="2" id="KW-0812">Transmembrane</keyword>
<keyword evidence="2" id="KW-1133">Transmembrane helix</keyword>
<reference evidence="3" key="2">
    <citation type="submission" date="2012-12" db="EMBL/GenBank/DDBJ databases">
        <authorList>
            <person name="Gao Y.W."/>
            <person name="Fan S.T."/>
            <person name="Sun H.T."/>
            <person name="Wang Z."/>
            <person name="Gao X.L."/>
            <person name="Li Y.G."/>
            <person name="Wang T.C."/>
            <person name="Zhang K."/>
            <person name="Xu W.W."/>
            <person name="Yu Z.J."/>
            <person name="Xia X.Z."/>
        </authorList>
    </citation>
    <scope>NUCLEOTIDE SEQUENCE</scope>
    <source>
        <strain evidence="3">FR3</strain>
    </source>
</reference>
<evidence type="ECO:0000313" key="4">
    <source>
        <dbReference type="WormBase" id="Bm1522"/>
    </source>
</evidence>
<sequence length="283" mass="32679">MNHSQKIDNSGENKRYLLIESIRKADENEERTLEKKEQKPLPREIAAVKESGQFDSSVARFLELTSLKTTTECNILSSYLATFSAFPTSFRYVLTNREALRNESYEVDELMMIMMMTMMVVIVVISSCKQRDKHQISHRNDMLSKELSWTKISTIRDFLPLICREEKREREREREGERGRLPWENYHHTITASSALTASSAHRHSTALPTPPPHHHQHSLSATSDDRSFKREKDQKRIACTVIDGIVGAMTSQYQTALPDDEIIINGTRLNWMGQDDTEINNH</sequence>
<dbReference type="EMBL" id="LN857018">
    <property type="protein sequence ID" value="CRZ26078.1"/>
    <property type="molecule type" value="Genomic_DNA"/>
</dbReference>
<evidence type="ECO:0000313" key="3">
    <source>
        <dbReference type="EMBL" id="CRZ26078.1"/>
    </source>
</evidence>
<feature type="region of interest" description="Disordered" evidence="1">
    <location>
        <begin position="196"/>
        <end position="233"/>
    </location>
</feature>
<dbReference type="AlphaFoldDB" id="A0A0H5SBZ6"/>
<organism evidence="3">
    <name type="scientific">Brugia malayi</name>
    <name type="common">Filarial nematode worm</name>
    <dbReference type="NCBI Taxonomy" id="6279"/>
    <lineage>
        <taxon>Eukaryota</taxon>
        <taxon>Metazoa</taxon>
        <taxon>Ecdysozoa</taxon>
        <taxon>Nematoda</taxon>
        <taxon>Chromadorea</taxon>
        <taxon>Rhabditida</taxon>
        <taxon>Spirurina</taxon>
        <taxon>Spiruromorpha</taxon>
        <taxon>Filarioidea</taxon>
        <taxon>Onchocercidae</taxon>
        <taxon>Brugia</taxon>
    </lineage>
</organism>